<evidence type="ECO:0000313" key="3">
    <source>
        <dbReference type="Proteomes" id="UP000318384"/>
    </source>
</evidence>
<dbReference type="Pfam" id="PF14300">
    <property type="entry name" value="DMP19"/>
    <property type="match status" value="1"/>
</dbReference>
<dbReference type="Proteomes" id="UP000318384">
    <property type="component" value="Chromosome"/>
</dbReference>
<name>A0A517X115_9PLAN</name>
<dbReference type="AlphaFoldDB" id="A0A517X115"/>
<protein>
    <recommendedName>
        <fullName evidence="1">DNA mimic protein DMP19 C-terminal domain-containing protein</fullName>
    </recommendedName>
</protein>
<accession>A0A517X115</accession>
<dbReference type="InterPro" id="IPR025402">
    <property type="entry name" value="DMP19_C"/>
</dbReference>
<proteinExistence type="predicted"/>
<gene>
    <name evidence="2" type="ORF">V202x_46120</name>
</gene>
<evidence type="ECO:0000259" key="1">
    <source>
        <dbReference type="Pfam" id="PF14300"/>
    </source>
</evidence>
<feature type="domain" description="DNA mimic protein DMP19 C-terminal" evidence="1">
    <location>
        <begin position="21"/>
        <end position="120"/>
    </location>
</feature>
<organism evidence="2 3">
    <name type="scientific">Gimesia aquarii</name>
    <dbReference type="NCBI Taxonomy" id="2527964"/>
    <lineage>
        <taxon>Bacteria</taxon>
        <taxon>Pseudomonadati</taxon>
        <taxon>Planctomycetota</taxon>
        <taxon>Planctomycetia</taxon>
        <taxon>Planctomycetales</taxon>
        <taxon>Planctomycetaceae</taxon>
        <taxon>Gimesia</taxon>
    </lineage>
</organism>
<sequence>MKYDEYWDTLVNRVYQQNEILTGVEETFYRFACIYGENMVDGIQSYFERRIQEYPKDLAALQEHGFSKIAETLQEAKTILFGQVEITSELVDQIFDEMYEDESLSDRIDQELSSTYDALIFELEVLYDFNIKLGVENELFTE</sequence>
<keyword evidence="3" id="KW-1185">Reference proteome</keyword>
<dbReference type="Gene3D" id="1.20.1420.60">
    <property type="match status" value="1"/>
</dbReference>
<reference evidence="2 3" key="1">
    <citation type="submission" date="2019-03" db="EMBL/GenBank/DDBJ databases">
        <title>Deep-cultivation of Planctomycetes and their phenomic and genomic characterization uncovers novel biology.</title>
        <authorList>
            <person name="Wiegand S."/>
            <person name="Jogler M."/>
            <person name="Boedeker C."/>
            <person name="Pinto D."/>
            <person name="Vollmers J."/>
            <person name="Rivas-Marin E."/>
            <person name="Kohn T."/>
            <person name="Peeters S.H."/>
            <person name="Heuer A."/>
            <person name="Rast P."/>
            <person name="Oberbeckmann S."/>
            <person name="Bunk B."/>
            <person name="Jeske O."/>
            <person name="Meyerdierks A."/>
            <person name="Storesund J.E."/>
            <person name="Kallscheuer N."/>
            <person name="Luecker S."/>
            <person name="Lage O.M."/>
            <person name="Pohl T."/>
            <person name="Merkel B.J."/>
            <person name="Hornburger P."/>
            <person name="Mueller R.-W."/>
            <person name="Bruemmer F."/>
            <person name="Labrenz M."/>
            <person name="Spormann A.M."/>
            <person name="Op den Camp H."/>
            <person name="Overmann J."/>
            <person name="Amann R."/>
            <person name="Jetten M.S.M."/>
            <person name="Mascher T."/>
            <person name="Medema M.H."/>
            <person name="Devos D.P."/>
            <person name="Kaster A.-K."/>
            <person name="Ovreas L."/>
            <person name="Rohde M."/>
            <person name="Galperin M.Y."/>
            <person name="Jogler C."/>
        </authorList>
    </citation>
    <scope>NUCLEOTIDE SEQUENCE [LARGE SCALE GENOMIC DNA]</scope>
    <source>
        <strain evidence="2 3">V202</strain>
    </source>
</reference>
<dbReference type="RefSeq" id="WP_145179026.1">
    <property type="nucleotide sequence ID" value="NZ_CP037422.1"/>
</dbReference>
<evidence type="ECO:0000313" key="2">
    <source>
        <dbReference type="EMBL" id="QDU11193.1"/>
    </source>
</evidence>
<dbReference type="EMBL" id="CP037422">
    <property type="protein sequence ID" value="QDU11193.1"/>
    <property type="molecule type" value="Genomic_DNA"/>
</dbReference>